<accession>A0A4S4DCR9</accession>
<dbReference type="EMBL" id="SDRB02011686">
    <property type="protein sequence ID" value="THG00412.1"/>
    <property type="molecule type" value="Genomic_DNA"/>
</dbReference>
<protein>
    <submittedName>
        <fullName evidence="2">Uncharacterized protein</fullName>
    </submittedName>
</protein>
<gene>
    <name evidence="2" type="ORF">TEA_019688</name>
</gene>
<sequence length="232" mass="26391">MGCGSSWLNAQSEDIPDNYRPIIRRRMEEIIRCRRSGSIKASSPSTKELLVDSKANDEIVSQQLSLDTNARKSLSFSPEDSITSEDLKAAKKVAAKSDMKEARKKDYTDFEDDDDDDDEDLFSNDDGMTFPRSPSFRVYFTNNLDDNDEHSMKDGTNDKTQSSDHTLTKRESVPKKVRKRMSFKNVIPRGRQTAVKNLFHMRSFYTASALSPTQRTRHPTDRAHLITAKTVA</sequence>
<evidence type="ECO:0000313" key="2">
    <source>
        <dbReference type="EMBL" id="THG00412.1"/>
    </source>
</evidence>
<dbReference type="Proteomes" id="UP000306102">
    <property type="component" value="Unassembled WGS sequence"/>
</dbReference>
<feature type="compositionally biased region" description="Basic and acidic residues" evidence="1">
    <location>
        <begin position="85"/>
        <end position="108"/>
    </location>
</feature>
<feature type="region of interest" description="Disordered" evidence="1">
    <location>
        <begin position="63"/>
        <end position="129"/>
    </location>
</feature>
<reference evidence="2 3" key="1">
    <citation type="journal article" date="2018" name="Proc. Natl. Acad. Sci. U.S.A.">
        <title>Draft genome sequence of Camellia sinensis var. sinensis provides insights into the evolution of the tea genome and tea quality.</title>
        <authorList>
            <person name="Wei C."/>
            <person name="Yang H."/>
            <person name="Wang S."/>
            <person name="Zhao J."/>
            <person name="Liu C."/>
            <person name="Gao L."/>
            <person name="Xia E."/>
            <person name="Lu Y."/>
            <person name="Tai Y."/>
            <person name="She G."/>
            <person name="Sun J."/>
            <person name="Cao H."/>
            <person name="Tong W."/>
            <person name="Gao Q."/>
            <person name="Li Y."/>
            <person name="Deng W."/>
            <person name="Jiang X."/>
            <person name="Wang W."/>
            <person name="Chen Q."/>
            <person name="Zhang S."/>
            <person name="Li H."/>
            <person name="Wu J."/>
            <person name="Wang P."/>
            <person name="Li P."/>
            <person name="Shi C."/>
            <person name="Zheng F."/>
            <person name="Jian J."/>
            <person name="Huang B."/>
            <person name="Shan D."/>
            <person name="Shi M."/>
            <person name="Fang C."/>
            <person name="Yue Y."/>
            <person name="Li F."/>
            <person name="Li D."/>
            <person name="Wei S."/>
            <person name="Han B."/>
            <person name="Jiang C."/>
            <person name="Yin Y."/>
            <person name="Xia T."/>
            <person name="Zhang Z."/>
            <person name="Bennetzen J.L."/>
            <person name="Zhao S."/>
            <person name="Wan X."/>
        </authorList>
    </citation>
    <scope>NUCLEOTIDE SEQUENCE [LARGE SCALE GENOMIC DNA]</scope>
    <source>
        <strain evidence="3">cv. Shuchazao</strain>
        <tissue evidence="2">Leaf</tissue>
    </source>
</reference>
<dbReference type="AlphaFoldDB" id="A0A4S4DCR9"/>
<feature type="region of interest" description="Disordered" evidence="1">
    <location>
        <begin position="142"/>
        <end position="172"/>
    </location>
</feature>
<organism evidence="2 3">
    <name type="scientific">Camellia sinensis var. sinensis</name>
    <name type="common">China tea</name>
    <dbReference type="NCBI Taxonomy" id="542762"/>
    <lineage>
        <taxon>Eukaryota</taxon>
        <taxon>Viridiplantae</taxon>
        <taxon>Streptophyta</taxon>
        <taxon>Embryophyta</taxon>
        <taxon>Tracheophyta</taxon>
        <taxon>Spermatophyta</taxon>
        <taxon>Magnoliopsida</taxon>
        <taxon>eudicotyledons</taxon>
        <taxon>Gunneridae</taxon>
        <taxon>Pentapetalae</taxon>
        <taxon>asterids</taxon>
        <taxon>Ericales</taxon>
        <taxon>Theaceae</taxon>
        <taxon>Camellia</taxon>
    </lineage>
</organism>
<proteinExistence type="predicted"/>
<feature type="compositionally biased region" description="Acidic residues" evidence="1">
    <location>
        <begin position="109"/>
        <end position="123"/>
    </location>
</feature>
<feature type="compositionally biased region" description="Polar residues" evidence="1">
    <location>
        <begin position="63"/>
        <end position="81"/>
    </location>
</feature>
<evidence type="ECO:0000313" key="3">
    <source>
        <dbReference type="Proteomes" id="UP000306102"/>
    </source>
</evidence>
<evidence type="ECO:0000256" key="1">
    <source>
        <dbReference type="SAM" id="MobiDB-lite"/>
    </source>
</evidence>
<comment type="caution">
    <text evidence="2">The sequence shown here is derived from an EMBL/GenBank/DDBJ whole genome shotgun (WGS) entry which is preliminary data.</text>
</comment>
<name>A0A4S4DCR9_CAMSN</name>
<keyword evidence="3" id="KW-1185">Reference proteome</keyword>